<comment type="caution">
    <text evidence="2">The sequence shown here is derived from an EMBL/GenBank/DDBJ whole genome shotgun (WGS) entry which is preliminary data.</text>
</comment>
<dbReference type="InterPro" id="IPR008906">
    <property type="entry name" value="HATC_C_dom"/>
</dbReference>
<proteinExistence type="predicted"/>
<dbReference type="SUPFAM" id="SSF53098">
    <property type="entry name" value="Ribonuclease H-like"/>
    <property type="match status" value="1"/>
</dbReference>
<dbReference type="Proteomes" id="UP000554482">
    <property type="component" value="Unassembled WGS sequence"/>
</dbReference>
<evidence type="ECO:0000313" key="3">
    <source>
        <dbReference type="Proteomes" id="UP000554482"/>
    </source>
</evidence>
<evidence type="ECO:0000313" key="2">
    <source>
        <dbReference type="EMBL" id="KAF5207354.1"/>
    </source>
</evidence>
<dbReference type="EMBL" id="JABWDY010001517">
    <property type="protein sequence ID" value="KAF5207354.1"/>
    <property type="molecule type" value="Genomic_DNA"/>
</dbReference>
<feature type="domain" description="HAT C-terminal dimerisation" evidence="1">
    <location>
        <begin position="100"/>
        <end position="128"/>
    </location>
</feature>
<sequence length="165" mass="19127">MCKCKKCGLKYRAGSDAGTAYSVPETTTTQASEQPQVHNTIHENSFLQEFDKYENEESSSTNQKTQLDLYLLEPRMRINDKLDVLFFWKSNQLRYPELSSGGGRVLDQYRSALLPENVEALICSNDWLFKKKDKLEPTYEELTEDILEEFRKEEQSTPNLNVLES</sequence>
<dbReference type="AlphaFoldDB" id="A0A7J6XC98"/>
<gene>
    <name evidence="2" type="ORF">FRX31_003059</name>
</gene>
<dbReference type="Pfam" id="PF05699">
    <property type="entry name" value="Dimer_Tnp_hAT"/>
    <property type="match status" value="2"/>
</dbReference>
<reference evidence="2 3" key="1">
    <citation type="submission" date="2020-06" db="EMBL/GenBank/DDBJ databases">
        <title>Transcriptomic and genomic resources for Thalictrum thalictroides and T. hernandezii: Facilitating candidate gene discovery in an emerging model plant lineage.</title>
        <authorList>
            <person name="Arias T."/>
            <person name="Riano-Pachon D.M."/>
            <person name="Di Stilio V.S."/>
        </authorList>
    </citation>
    <scope>NUCLEOTIDE SEQUENCE [LARGE SCALE GENOMIC DNA]</scope>
    <source>
        <strain evidence="3">cv. WT478/WT964</strain>
        <tissue evidence="2">Leaves</tissue>
    </source>
</reference>
<dbReference type="OrthoDB" id="1937726at2759"/>
<keyword evidence="3" id="KW-1185">Reference proteome</keyword>
<accession>A0A7J6XC98</accession>
<dbReference type="InterPro" id="IPR012337">
    <property type="entry name" value="RNaseH-like_sf"/>
</dbReference>
<evidence type="ECO:0000259" key="1">
    <source>
        <dbReference type="Pfam" id="PF05699"/>
    </source>
</evidence>
<dbReference type="GO" id="GO:0046983">
    <property type="term" value="F:protein dimerization activity"/>
    <property type="evidence" value="ECO:0007669"/>
    <property type="project" value="InterPro"/>
</dbReference>
<name>A0A7J6XC98_THATH</name>
<organism evidence="2 3">
    <name type="scientific">Thalictrum thalictroides</name>
    <name type="common">Rue-anemone</name>
    <name type="synonym">Anemone thalictroides</name>
    <dbReference type="NCBI Taxonomy" id="46969"/>
    <lineage>
        <taxon>Eukaryota</taxon>
        <taxon>Viridiplantae</taxon>
        <taxon>Streptophyta</taxon>
        <taxon>Embryophyta</taxon>
        <taxon>Tracheophyta</taxon>
        <taxon>Spermatophyta</taxon>
        <taxon>Magnoliopsida</taxon>
        <taxon>Ranunculales</taxon>
        <taxon>Ranunculaceae</taxon>
        <taxon>Thalictroideae</taxon>
        <taxon>Thalictrum</taxon>
    </lineage>
</organism>
<feature type="domain" description="HAT C-terminal dimerisation" evidence="1">
    <location>
        <begin position="67"/>
        <end position="99"/>
    </location>
</feature>
<protein>
    <submittedName>
        <fullName evidence="2">Bed zinc finger</fullName>
    </submittedName>
</protein>
<dbReference type="PANTHER" id="PTHR23272">
    <property type="entry name" value="BED FINGER-RELATED"/>
    <property type="match status" value="1"/>
</dbReference>
<dbReference type="PANTHER" id="PTHR23272:SF184">
    <property type="entry name" value="OS03G0311250 PROTEIN"/>
    <property type="match status" value="1"/>
</dbReference>